<evidence type="ECO:0000313" key="3">
    <source>
        <dbReference type="Proteomes" id="UP000195442"/>
    </source>
</evidence>
<dbReference type="AlphaFoldDB" id="A0A1R4HCI0"/>
<evidence type="ECO:0000313" key="2">
    <source>
        <dbReference type="EMBL" id="SJM93907.1"/>
    </source>
</evidence>
<accession>A0A1R4HCI0</accession>
<keyword evidence="1" id="KW-1133">Transmembrane helix</keyword>
<keyword evidence="1" id="KW-0812">Transmembrane</keyword>
<dbReference type="Proteomes" id="UP000195442">
    <property type="component" value="Unassembled WGS sequence"/>
</dbReference>
<feature type="transmembrane region" description="Helical" evidence="1">
    <location>
        <begin position="33"/>
        <end position="50"/>
    </location>
</feature>
<proteinExistence type="predicted"/>
<keyword evidence="3" id="KW-1185">Reference proteome</keyword>
<evidence type="ECO:0000256" key="1">
    <source>
        <dbReference type="SAM" id="Phobius"/>
    </source>
</evidence>
<sequence length="52" mass="6150">MFNHLFHTAKAISGKQHTFVIRLIVHERHENKAITQFFNVCSFVCFVLFVDK</sequence>
<name>A0A1R4HCI0_9GAMM</name>
<gene>
    <name evidence="2" type="ORF">CRENPOLYSF2_370022</name>
</gene>
<keyword evidence="1" id="KW-0472">Membrane</keyword>
<dbReference type="EMBL" id="FUKJ01000301">
    <property type="protein sequence ID" value="SJM93907.1"/>
    <property type="molecule type" value="Genomic_DNA"/>
</dbReference>
<organism evidence="2 3">
    <name type="scientific">Crenothrix polyspora</name>
    <dbReference type="NCBI Taxonomy" id="360316"/>
    <lineage>
        <taxon>Bacteria</taxon>
        <taxon>Pseudomonadati</taxon>
        <taxon>Pseudomonadota</taxon>
        <taxon>Gammaproteobacteria</taxon>
        <taxon>Methylococcales</taxon>
        <taxon>Crenotrichaceae</taxon>
        <taxon>Crenothrix</taxon>
    </lineage>
</organism>
<protein>
    <submittedName>
        <fullName evidence="2">Uncharacterized protein</fullName>
    </submittedName>
</protein>
<reference evidence="3" key="1">
    <citation type="submission" date="2017-02" db="EMBL/GenBank/DDBJ databases">
        <authorList>
            <person name="Daims H."/>
        </authorList>
    </citation>
    <scope>NUCLEOTIDE SEQUENCE [LARGE SCALE GENOMIC DNA]</scope>
</reference>